<evidence type="ECO:0000313" key="1">
    <source>
        <dbReference type="EMBL" id="MFD2706334.1"/>
    </source>
</evidence>
<keyword evidence="2" id="KW-1185">Reference proteome</keyword>
<protein>
    <submittedName>
        <fullName evidence="1">Uncharacterized protein</fullName>
    </submittedName>
</protein>
<accession>A0ABW5T4N1</accession>
<dbReference type="EMBL" id="JBHUML010000003">
    <property type="protein sequence ID" value="MFD2706334.1"/>
    <property type="molecule type" value="Genomic_DNA"/>
</dbReference>
<dbReference type="Proteomes" id="UP001597520">
    <property type="component" value="Unassembled WGS sequence"/>
</dbReference>
<organism evidence="1 2">
    <name type="scientific">Salibacterium lacus</name>
    <dbReference type="NCBI Taxonomy" id="1898109"/>
    <lineage>
        <taxon>Bacteria</taxon>
        <taxon>Bacillati</taxon>
        <taxon>Bacillota</taxon>
        <taxon>Bacilli</taxon>
        <taxon>Bacillales</taxon>
        <taxon>Bacillaceae</taxon>
    </lineage>
</organism>
<dbReference type="RefSeq" id="WP_380713632.1">
    <property type="nucleotide sequence ID" value="NZ_JBHUML010000003.1"/>
</dbReference>
<sequence>MSLRQNFYKIEKYRTISKNRSVFFVAETSRYAKMLCFPRARLKPPRKKTASCGVLRLVLFPQESKHFGSAAIQLLISDPENSCYLPHHVLLSQTHFLADAPNPKS</sequence>
<evidence type="ECO:0000313" key="2">
    <source>
        <dbReference type="Proteomes" id="UP001597520"/>
    </source>
</evidence>
<comment type="caution">
    <text evidence="1">The sequence shown here is derived from an EMBL/GenBank/DDBJ whole genome shotgun (WGS) entry which is preliminary data.</text>
</comment>
<reference evidence="2" key="1">
    <citation type="journal article" date="2019" name="Int. J. Syst. Evol. Microbiol.">
        <title>The Global Catalogue of Microorganisms (GCM) 10K type strain sequencing project: providing services to taxonomists for standard genome sequencing and annotation.</title>
        <authorList>
            <consortium name="The Broad Institute Genomics Platform"/>
            <consortium name="The Broad Institute Genome Sequencing Center for Infectious Disease"/>
            <person name="Wu L."/>
            <person name="Ma J."/>
        </authorList>
    </citation>
    <scope>NUCLEOTIDE SEQUENCE [LARGE SCALE GENOMIC DNA]</scope>
    <source>
        <strain evidence="2">KCTC 33792</strain>
    </source>
</reference>
<gene>
    <name evidence="1" type="ORF">ACFSUB_12765</name>
</gene>
<name>A0ABW5T4N1_9BACI</name>
<proteinExistence type="predicted"/>